<keyword evidence="3" id="KW-1185">Reference proteome</keyword>
<dbReference type="PANTHER" id="PTHR22916:SF3">
    <property type="entry name" value="UDP-GLCNAC:BETAGAL BETA-1,3-N-ACETYLGLUCOSAMINYLTRANSFERASE-LIKE PROTEIN 1"/>
    <property type="match status" value="1"/>
</dbReference>
<sequence>MNNSPTPFITFIIPAYNAEKVIESCIESIIAIKRSDLEIVIVNDGSQDGTLEICGKIDDERIRIFTQENKGVSAARNRGILEARGRFVAFVDSDDLLCPQEMEKVLNSVSDKDELIMFNFSRNRNGVISKDAVQLEPGVHGKKELLILKERVLDVPIYKNWKNHVMQGSAVQYLYKRTKLIDSDIFFEPKLVYSEDLCFCLEIYTNFDSIKVTSYYAYIINAVNNSSSRRYREEFWNELLNVYEKINTITQSEYESIYYYYGRGAINHYLQYLPVQEVIDKSKKIIYDEKFKTSIKNISFANKTWSEKLEDWFYIKNHYALVIYYKKIDMVLHRIGAGIKRKIRFIILNGKI</sequence>
<dbReference type="SUPFAM" id="SSF53448">
    <property type="entry name" value="Nucleotide-diphospho-sugar transferases"/>
    <property type="match status" value="1"/>
</dbReference>
<proteinExistence type="predicted"/>
<accession>C0C2D4</accession>
<keyword evidence="2" id="KW-0808">Transferase</keyword>
<dbReference type="EC" id="2.4.-.-" evidence="2"/>
<reference evidence="2" key="1">
    <citation type="submission" date="2009-02" db="EMBL/GenBank/DDBJ databases">
        <authorList>
            <person name="Fulton L."/>
            <person name="Clifton S."/>
            <person name="Fulton B."/>
            <person name="Xu J."/>
            <person name="Minx P."/>
            <person name="Pepin K.H."/>
            <person name="Johnson M."/>
            <person name="Bhonagiri V."/>
            <person name="Nash W.E."/>
            <person name="Mardis E.R."/>
            <person name="Wilson R.K."/>
        </authorList>
    </citation>
    <scope>NUCLEOTIDE SEQUENCE [LARGE SCALE GENOMIC DNA]</scope>
    <source>
        <strain evidence="2">DSM 15053</strain>
    </source>
</reference>
<reference evidence="2" key="2">
    <citation type="submission" date="2013-06" db="EMBL/GenBank/DDBJ databases">
        <title>Draft genome sequence of Clostridium hylemonae (DSM 15053).</title>
        <authorList>
            <person name="Sudarsanam P."/>
            <person name="Ley R."/>
            <person name="Guruge J."/>
            <person name="Turnbaugh P.J."/>
            <person name="Mahowald M."/>
            <person name="Liep D."/>
            <person name="Gordon J."/>
        </authorList>
    </citation>
    <scope>NUCLEOTIDE SEQUENCE</scope>
    <source>
        <strain evidence="2">DSM 15053</strain>
    </source>
</reference>
<keyword evidence="2" id="KW-0328">Glycosyltransferase</keyword>
<comment type="caution">
    <text evidence="2">The sequence shown here is derived from an EMBL/GenBank/DDBJ whole genome shotgun (WGS) entry which is preliminary data.</text>
</comment>
<dbReference type="Proteomes" id="UP000004893">
    <property type="component" value="Unassembled WGS sequence"/>
</dbReference>
<protein>
    <submittedName>
        <fullName evidence="2">Glycosyltransferase, group 2 family protein</fullName>
        <ecNumber evidence="2">2.4.-.-</ecNumber>
    </submittedName>
</protein>
<evidence type="ECO:0000313" key="3">
    <source>
        <dbReference type="Proteomes" id="UP000004893"/>
    </source>
</evidence>
<dbReference type="EMBL" id="ABYI02000023">
    <property type="protein sequence ID" value="EEG73558.1"/>
    <property type="molecule type" value="Genomic_DNA"/>
</dbReference>
<dbReference type="InterPro" id="IPR029044">
    <property type="entry name" value="Nucleotide-diphossugar_trans"/>
</dbReference>
<dbReference type="Gene3D" id="3.90.550.10">
    <property type="entry name" value="Spore Coat Polysaccharide Biosynthesis Protein SpsA, Chain A"/>
    <property type="match status" value="1"/>
</dbReference>
<feature type="domain" description="Glycosyltransferase 2-like" evidence="1">
    <location>
        <begin position="11"/>
        <end position="121"/>
    </location>
</feature>
<dbReference type="AlphaFoldDB" id="C0C2D4"/>
<dbReference type="eggNOG" id="COG1215">
    <property type="taxonomic scope" value="Bacteria"/>
</dbReference>
<dbReference type="InterPro" id="IPR001173">
    <property type="entry name" value="Glyco_trans_2-like"/>
</dbReference>
<evidence type="ECO:0000313" key="2">
    <source>
        <dbReference type="EMBL" id="EEG73558.1"/>
    </source>
</evidence>
<gene>
    <name evidence="2" type="ORF">CLOHYLEM_06240</name>
</gene>
<dbReference type="GO" id="GO:0016758">
    <property type="term" value="F:hexosyltransferase activity"/>
    <property type="evidence" value="ECO:0007669"/>
    <property type="project" value="UniProtKB-ARBA"/>
</dbReference>
<dbReference type="HOGENOM" id="CLU_025996_25_0_9"/>
<dbReference type="STRING" id="553973.CLOHYLEM_06240"/>
<dbReference type="CDD" id="cd00761">
    <property type="entry name" value="Glyco_tranf_GTA_type"/>
    <property type="match status" value="1"/>
</dbReference>
<evidence type="ECO:0000259" key="1">
    <source>
        <dbReference type="Pfam" id="PF00535"/>
    </source>
</evidence>
<dbReference type="PANTHER" id="PTHR22916">
    <property type="entry name" value="GLYCOSYLTRANSFERASE"/>
    <property type="match status" value="1"/>
</dbReference>
<name>C0C2D4_9FIRM</name>
<organism evidence="2 3">
    <name type="scientific">[Clostridium] hylemonae DSM 15053</name>
    <dbReference type="NCBI Taxonomy" id="553973"/>
    <lineage>
        <taxon>Bacteria</taxon>
        <taxon>Bacillati</taxon>
        <taxon>Bacillota</taxon>
        <taxon>Clostridia</taxon>
        <taxon>Lachnospirales</taxon>
        <taxon>Lachnospiraceae</taxon>
    </lineage>
</organism>
<dbReference type="Pfam" id="PF00535">
    <property type="entry name" value="Glycos_transf_2"/>
    <property type="match status" value="1"/>
</dbReference>